<evidence type="ECO:0000256" key="1">
    <source>
        <dbReference type="ARBA" id="ARBA00001913"/>
    </source>
</evidence>
<name>A0A1D2VCH4_9ASCO</name>
<evidence type="ECO:0000313" key="19">
    <source>
        <dbReference type="EMBL" id="ODV59424.1"/>
    </source>
</evidence>
<dbReference type="PANTHER" id="PTHR43398:SF1">
    <property type="entry name" value="DOLICHOL-PHOSPHATE MANNOSYLTRANSFERASE SUBUNIT 1"/>
    <property type="match status" value="1"/>
</dbReference>
<organism evidence="19 20">
    <name type="scientific">Ascoidea rubescens DSM 1968</name>
    <dbReference type="NCBI Taxonomy" id="1344418"/>
    <lineage>
        <taxon>Eukaryota</taxon>
        <taxon>Fungi</taxon>
        <taxon>Dikarya</taxon>
        <taxon>Ascomycota</taxon>
        <taxon>Saccharomycotina</taxon>
        <taxon>Saccharomycetes</taxon>
        <taxon>Ascoideaceae</taxon>
        <taxon>Ascoidea</taxon>
    </lineage>
</organism>
<comment type="cofactor">
    <cofactor evidence="3">
        <name>Mg(2+)</name>
        <dbReference type="ChEBI" id="CHEBI:18420"/>
    </cofactor>
</comment>
<comment type="cofactor">
    <cofactor evidence="2">
        <name>Mn(2+)</name>
        <dbReference type="ChEBI" id="CHEBI:29035"/>
    </cofactor>
</comment>
<dbReference type="PANTHER" id="PTHR43398">
    <property type="entry name" value="DOLICHOL-PHOSPHATE MANNOSYLTRANSFERASE SUBUNIT 1"/>
    <property type="match status" value="1"/>
</dbReference>
<sequence length="268" mass="30017">MSKDIKFSVIVPSYHEKLNIEPLTTRLFQALGPEFSKQTELIYVDDNSQDGSVEEVQKLSEKGYNVRIIVRTKERGLSSAVLHGFKNSDGQYLLCMDADLQHPPEVVPKMLDSLVEHPFALGTRYAKGVEMDKNWPIYRRIISSGARLLALPLTSASDPMSGFFGVQRKYLYEVDPNAINNINDKGFKIALELLAKLPLPKKDAIGDVPFSFGVRTEGESKLSGKVMFQYLGQLRDLYCYKFGGFHLVMGSIVLTLLFLGTVLLYLGV</sequence>
<dbReference type="GO" id="GO:0004582">
    <property type="term" value="F:dolichyl-phosphate beta-D-mannosyltransferase activity"/>
    <property type="evidence" value="ECO:0007669"/>
    <property type="project" value="UniProtKB-UniRule"/>
</dbReference>
<gene>
    <name evidence="19" type="ORF">ASCRUDRAFT_71775</name>
</gene>
<feature type="domain" description="Glycosyltransferase 2-like" evidence="18">
    <location>
        <begin position="8"/>
        <end position="173"/>
    </location>
</feature>
<keyword evidence="16" id="KW-0256">Endoplasmic reticulum</keyword>
<dbReference type="AlphaFoldDB" id="A0A1D2VCH4"/>
<dbReference type="RefSeq" id="XP_020045731.1">
    <property type="nucleotide sequence ID" value="XM_020191991.1"/>
</dbReference>
<dbReference type="UniPathway" id="UPA00378"/>
<evidence type="ECO:0000256" key="15">
    <source>
        <dbReference type="ARBA" id="ARBA00053724"/>
    </source>
</evidence>
<dbReference type="SUPFAM" id="SSF53448">
    <property type="entry name" value="Nucleotide-diphospho-sugar transferases"/>
    <property type="match status" value="1"/>
</dbReference>
<evidence type="ECO:0000256" key="8">
    <source>
        <dbReference type="ARBA" id="ARBA00022679"/>
    </source>
</evidence>
<protein>
    <recommendedName>
        <fullName evidence="16">Dolichol-phosphate mannosyltransferase subunit 1</fullName>
        <ecNumber evidence="16">2.4.1.83</ecNumber>
    </recommendedName>
</protein>
<keyword evidence="20" id="KW-1185">Reference proteome</keyword>
<keyword evidence="10" id="KW-0479">Metal-binding</keyword>
<evidence type="ECO:0000256" key="11">
    <source>
        <dbReference type="ARBA" id="ARBA00022842"/>
    </source>
</evidence>
<evidence type="ECO:0000256" key="2">
    <source>
        <dbReference type="ARBA" id="ARBA00001936"/>
    </source>
</evidence>
<dbReference type="FunCoup" id="A0A1D2VCH4">
    <property type="interactions" value="872"/>
</dbReference>
<evidence type="ECO:0000259" key="18">
    <source>
        <dbReference type="Pfam" id="PF00535"/>
    </source>
</evidence>
<keyword evidence="7 16" id="KW-0328">Glycosyltransferase</keyword>
<comment type="subcellular location">
    <subcellularLocation>
        <location evidence="4">Endomembrane system</location>
    </subcellularLocation>
    <subcellularLocation>
        <location evidence="16">Endoplasmic reticulum</location>
    </subcellularLocation>
</comment>
<dbReference type="GO" id="GO:0046872">
    <property type="term" value="F:metal ion binding"/>
    <property type="evidence" value="ECO:0007669"/>
    <property type="project" value="UniProtKB-KW"/>
</dbReference>
<evidence type="ECO:0000256" key="10">
    <source>
        <dbReference type="ARBA" id="ARBA00022723"/>
    </source>
</evidence>
<dbReference type="InterPro" id="IPR001173">
    <property type="entry name" value="Glyco_trans_2-like"/>
</dbReference>
<dbReference type="EMBL" id="KV454486">
    <property type="protein sequence ID" value="ODV59424.1"/>
    <property type="molecule type" value="Genomic_DNA"/>
</dbReference>
<dbReference type="Gene3D" id="3.90.550.10">
    <property type="entry name" value="Spore Coat Polysaccharide Biosynthesis Protein SpsA, Chain A"/>
    <property type="match status" value="1"/>
</dbReference>
<dbReference type="InterPro" id="IPR039528">
    <property type="entry name" value="DPM1-like"/>
</dbReference>
<dbReference type="GO" id="GO:0006488">
    <property type="term" value="P:dolichol-linked oligosaccharide biosynthetic process"/>
    <property type="evidence" value="ECO:0007669"/>
    <property type="project" value="EnsemblFungi"/>
</dbReference>
<evidence type="ECO:0000256" key="6">
    <source>
        <dbReference type="ARBA" id="ARBA00006739"/>
    </source>
</evidence>
<dbReference type="GeneID" id="30965627"/>
<proteinExistence type="inferred from homology"/>
<dbReference type="CDD" id="cd06442">
    <property type="entry name" value="DPM1_like"/>
    <property type="match status" value="1"/>
</dbReference>
<evidence type="ECO:0000256" key="17">
    <source>
        <dbReference type="SAM" id="Phobius"/>
    </source>
</evidence>
<keyword evidence="14" id="KW-0464">Manganese</keyword>
<dbReference type="Proteomes" id="UP000095038">
    <property type="component" value="Unassembled WGS sequence"/>
</dbReference>
<comment type="cofactor">
    <cofactor evidence="1">
        <name>Ca(2+)</name>
        <dbReference type="ChEBI" id="CHEBI:29108"/>
    </cofactor>
</comment>
<dbReference type="FunFam" id="3.90.550.10:FF:000119">
    <property type="entry name" value="Dolichol-phosphate mannosyltransferase subunit 1"/>
    <property type="match status" value="1"/>
</dbReference>
<evidence type="ECO:0000256" key="13">
    <source>
        <dbReference type="ARBA" id="ARBA00023136"/>
    </source>
</evidence>
<keyword evidence="13 17" id="KW-0472">Membrane</keyword>
<reference evidence="20" key="1">
    <citation type="submission" date="2016-05" db="EMBL/GenBank/DDBJ databases">
        <title>Comparative genomics of biotechnologically important yeasts.</title>
        <authorList>
            <consortium name="DOE Joint Genome Institute"/>
            <person name="Riley R."/>
            <person name="Haridas S."/>
            <person name="Wolfe K.H."/>
            <person name="Lopes M.R."/>
            <person name="Hittinger C.T."/>
            <person name="Goker M."/>
            <person name="Salamov A."/>
            <person name="Wisecaver J."/>
            <person name="Long T.M."/>
            <person name="Aerts A.L."/>
            <person name="Barry K."/>
            <person name="Choi C."/>
            <person name="Clum A."/>
            <person name="Coughlan A.Y."/>
            <person name="Deshpande S."/>
            <person name="Douglass A.P."/>
            <person name="Hanson S.J."/>
            <person name="Klenk H.-P."/>
            <person name="Labutti K."/>
            <person name="Lapidus A."/>
            <person name="Lindquist E."/>
            <person name="Lipzen A."/>
            <person name="Meier-Kolthoff J.P."/>
            <person name="Ohm R.A."/>
            <person name="Otillar R.P."/>
            <person name="Pangilinan J."/>
            <person name="Peng Y."/>
            <person name="Rokas A."/>
            <person name="Rosa C.A."/>
            <person name="Scheuner C."/>
            <person name="Sibirny A.A."/>
            <person name="Slot J.C."/>
            <person name="Stielow J.B."/>
            <person name="Sun H."/>
            <person name="Kurtzman C.P."/>
            <person name="Blackwell M."/>
            <person name="Grigoriev I.V."/>
            <person name="Jeffries T.W."/>
        </authorList>
    </citation>
    <scope>NUCLEOTIDE SEQUENCE [LARGE SCALE GENOMIC DNA]</scope>
    <source>
        <strain evidence="20">DSM 1968</strain>
    </source>
</reference>
<evidence type="ECO:0000256" key="16">
    <source>
        <dbReference type="RuleBase" id="RU365083"/>
    </source>
</evidence>
<accession>A0A1D2VCH4</accession>
<evidence type="ECO:0000256" key="14">
    <source>
        <dbReference type="ARBA" id="ARBA00023211"/>
    </source>
</evidence>
<feature type="transmembrane region" description="Helical" evidence="17">
    <location>
        <begin position="245"/>
        <end position="266"/>
    </location>
</feature>
<evidence type="ECO:0000256" key="9">
    <source>
        <dbReference type="ARBA" id="ARBA00022692"/>
    </source>
</evidence>
<keyword evidence="11" id="KW-0460">Magnesium</keyword>
<evidence type="ECO:0000256" key="7">
    <source>
        <dbReference type="ARBA" id="ARBA00022676"/>
    </source>
</evidence>
<evidence type="ECO:0000256" key="3">
    <source>
        <dbReference type="ARBA" id="ARBA00001946"/>
    </source>
</evidence>
<evidence type="ECO:0000256" key="5">
    <source>
        <dbReference type="ARBA" id="ARBA00004922"/>
    </source>
</evidence>
<evidence type="ECO:0000313" key="20">
    <source>
        <dbReference type="Proteomes" id="UP000095038"/>
    </source>
</evidence>
<keyword evidence="12 17" id="KW-1133">Transmembrane helix</keyword>
<comment type="function">
    <text evidence="15 16">Transfers mannose from GDP-mannose to dolichol monophosphate to form dolichol phosphate mannose (Dol-P-Man) which is the mannosyl donor in pathways leading to N-glycosylation, glycosyl phosphatidylinositol membrane anchoring, and O-mannosylation of proteins.</text>
</comment>
<dbReference type="GO" id="GO:0005789">
    <property type="term" value="C:endoplasmic reticulum membrane"/>
    <property type="evidence" value="ECO:0007669"/>
    <property type="project" value="TreeGrafter"/>
</dbReference>
<comment type="subunit">
    <text evidence="16">Component of the dolichol-phosphate mannose (DPM) synthase complex.</text>
</comment>
<dbReference type="GO" id="GO:0035269">
    <property type="term" value="P:protein O-linked glycosylation via mannose"/>
    <property type="evidence" value="ECO:0007669"/>
    <property type="project" value="TreeGrafter"/>
</dbReference>
<dbReference type="InParanoid" id="A0A1D2VCH4"/>
<dbReference type="Pfam" id="PF00535">
    <property type="entry name" value="Glycos_transf_2"/>
    <property type="match status" value="1"/>
</dbReference>
<comment type="catalytic activity">
    <reaction evidence="16">
        <text>a di-trans,poly-cis-dolichyl phosphate + GDP-alpha-D-mannose = a di-trans,poly-cis-dolichyl beta-D-mannosyl phosphate + GDP</text>
        <dbReference type="Rhea" id="RHEA:21184"/>
        <dbReference type="Rhea" id="RHEA-COMP:19498"/>
        <dbReference type="Rhea" id="RHEA-COMP:19501"/>
        <dbReference type="ChEBI" id="CHEBI:57527"/>
        <dbReference type="ChEBI" id="CHEBI:57683"/>
        <dbReference type="ChEBI" id="CHEBI:58189"/>
        <dbReference type="ChEBI" id="CHEBI:58211"/>
    </reaction>
</comment>
<keyword evidence="9 17" id="KW-0812">Transmembrane</keyword>
<dbReference type="InterPro" id="IPR029044">
    <property type="entry name" value="Nucleotide-diphossugar_trans"/>
</dbReference>
<dbReference type="EC" id="2.4.1.83" evidence="16"/>
<dbReference type="STRING" id="1344418.A0A1D2VCH4"/>
<dbReference type="OrthoDB" id="2603at2759"/>
<keyword evidence="8 16" id="KW-0808">Transferase</keyword>
<evidence type="ECO:0000256" key="12">
    <source>
        <dbReference type="ARBA" id="ARBA00022989"/>
    </source>
</evidence>
<dbReference type="GO" id="GO:0006506">
    <property type="term" value="P:GPI anchor biosynthetic process"/>
    <property type="evidence" value="ECO:0007669"/>
    <property type="project" value="EnsemblFungi"/>
</dbReference>
<comment type="similarity">
    <text evidence="6 16">Belongs to the glycosyltransferase 2 family.</text>
</comment>
<comment type="pathway">
    <text evidence="5 16">Protein modification; protein glycosylation.</text>
</comment>
<evidence type="ECO:0000256" key="4">
    <source>
        <dbReference type="ARBA" id="ARBA00004308"/>
    </source>
</evidence>